<evidence type="ECO:0000313" key="2">
    <source>
        <dbReference type="Proteomes" id="UP000601171"/>
    </source>
</evidence>
<dbReference type="AlphaFoldDB" id="A0A926ET74"/>
<reference evidence="1" key="1">
    <citation type="submission" date="2020-08" db="EMBL/GenBank/DDBJ databases">
        <title>Genome public.</title>
        <authorList>
            <person name="Liu C."/>
            <person name="Sun Q."/>
        </authorList>
    </citation>
    <scope>NUCLEOTIDE SEQUENCE</scope>
    <source>
        <strain evidence="1">BX21</strain>
    </source>
</reference>
<organism evidence="1 2">
    <name type="scientific">Paratissierella segnis</name>
    <dbReference type="NCBI Taxonomy" id="2763679"/>
    <lineage>
        <taxon>Bacteria</taxon>
        <taxon>Bacillati</taxon>
        <taxon>Bacillota</taxon>
        <taxon>Tissierellia</taxon>
        <taxon>Tissierellales</taxon>
        <taxon>Tissierellaceae</taxon>
        <taxon>Paratissierella</taxon>
    </lineage>
</organism>
<evidence type="ECO:0000313" key="1">
    <source>
        <dbReference type="EMBL" id="MBC8589338.1"/>
    </source>
</evidence>
<dbReference type="EMBL" id="JACRTG010000034">
    <property type="protein sequence ID" value="MBC8589338.1"/>
    <property type="molecule type" value="Genomic_DNA"/>
</dbReference>
<dbReference type="Proteomes" id="UP000601171">
    <property type="component" value="Unassembled WGS sequence"/>
</dbReference>
<sequence>MNIPDKIIISGMEYKVKLEEKPLFCDNQRAYAHIDYNNKEISIDRGLQDTQGQQQSLLHEILHGIVYDRELDFKNDGEETIVDQISKGLYQLIKDNPDMFK</sequence>
<proteinExistence type="predicted"/>
<comment type="caution">
    <text evidence="1">The sequence shown here is derived from an EMBL/GenBank/DDBJ whole genome shotgun (WGS) entry which is preliminary data.</text>
</comment>
<protein>
    <recommendedName>
        <fullName evidence="3">IrrE N-terminal-like domain-containing protein</fullName>
    </recommendedName>
</protein>
<evidence type="ECO:0008006" key="3">
    <source>
        <dbReference type="Google" id="ProtNLM"/>
    </source>
</evidence>
<accession>A0A926ET74</accession>
<dbReference type="RefSeq" id="WP_262430805.1">
    <property type="nucleotide sequence ID" value="NZ_JACRTG010000034.1"/>
</dbReference>
<name>A0A926ET74_9FIRM</name>
<gene>
    <name evidence="1" type="ORF">H8707_14055</name>
</gene>
<keyword evidence="2" id="KW-1185">Reference proteome</keyword>